<dbReference type="Proteomes" id="UP000255102">
    <property type="component" value="Unassembled WGS sequence"/>
</dbReference>
<dbReference type="RefSeq" id="WP_063514879.1">
    <property type="nucleotide sequence ID" value="NZ_CP011158.1"/>
</dbReference>
<dbReference type="Gene3D" id="1.20.1250.20">
    <property type="entry name" value="MFS general substrate transporter like domains"/>
    <property type="match status" value="2"/>
</dbReference>
<keyword evidence="2" id="KW-0762">Sugar transport</keyword>
<name>A0A160GHN0_9GAMM</name>
<keyword evidence="1" id="KW-1133">Transmembrane helix</keyword>
<dbReference type="GO" id="GO:0005886">
    <property type="term" value="C:plasma membrane"/>
    <property type="evidence" value="ECO:0007669"/>
    <property type="project" value="TreeGrafter"/>
</dbReference>
<feature type="transmembrane region" description="Helical" evidence="1">
    <location>
        <begin position="76"/>
        <end position="97"/>
    </location>
</feature>
<feature type="transmembrane region" description="Helical" evidence="1">
    <location>
        <begin position="291"/>
        <end position="312"/>
    </location>
</feature>
<accession>A0A160GHN0</accession>
<dbReference type="KEGG" id="moi:MOVS_10555"/>
<evidence type="ECO:0000313" key="3">
    <source>
        <dbReference type="EMBL" id="STY88172.1"/>
    </source>
</evidence>
<feature type="transmembrane region" description="Helical" evidence="1">
    <location>
        <begin position="161"/>
        <end position="182"/>
    </location>
</feature>
<keyword evidence="4" id="KW-1185">Reference proteome</keyword>
<dbReference type="EMBL" id="UGPW01000001">
    <property type="protein sequence ID" value="STY88172.1"/>
    <property type="molecule type" value="Genomic_DNA"/>
</dbReference>
<feature type="transmembrane region" description="Helical" evidence="1">
    <location>
        <begin position="265"/>
        <end position="285"/>
    </location>
</feature>
<evidence type="ECO:0000313" key="5">
    <source>
        <dbReference type="Proteomes" id="UP000255102"/>
    </source>
</evidence>
<keyword evidence="1" id="KW-0472">Membrane</keyword>
<dbReference type="InterPro" id="IPR036259">
    <property type="entry name" value="MFS_trans_sf"/>
</dbReference>
<dbReference type="PANTHER" id="PTHR23537:SF1">
    <property type="entry name" value="SUGAR TRANSPORTER"/>
    <property type="match status" value="1"/>
</dbReference>
<evidence type="ECO:0000256" key="1">
    <source>
        <dbReference type="SAM" id="Phobius"/>
    </source>
</evidence>
<feature type="transmembrane region" description="Helical" evidence="1">
    <location>
        <begin position="324"/>
        <end position="347"/>
    </location>
</feature>
<dbReference type="Proteomes" id="UP000076765">
    <property type="component" value="Chromosome"/>
</dbReference>
<sequence length="375" mass="38987">MKSSAIKNGLEAALILALVMGFGRFAYTALYPYMVTGGMLSVAQGSVVASANYVGYLVGALFAVRIKADKSNVFTLIALIGTSVCLGLMSMLSGALWLGGVRFLAGVFSALGIVSASMWLLAKQKHTGTTPLMYAGVGLGIALSSELVVWGVGAGMDSSGLWLWLGVLAVVLSLFVLHGLFFQKPADSHQSNNALIVTPKLTANALIALYGLAGFGYIITATYLPLLVNMVLPDVNVGHIWAVFGLSAVPSCFVWHMVHVRLGTRVALIANFTAQIIGVMFPIIMPNMAGYLMSALLVGGAFMGTVTIVMPVAQMIAKTTGKNLIALATLSYSIGQIVGPLVAGGLYGATQSFAPALGLATLALILGAVICHQRA</sequence>
<reference evidence="2 4" key="1">
    <citation type="submission" date="2015-04" db="EMBL/GenBank/DDBJ databases">
        <authorList>
            <person name="Calcutt M.J."/>
            <person name="Foecking M.F."/>
        </authorList>
    </citation>
    <scope>NUCLEOTIDE SEQUENCE [LARGE SCALE GENOMIC DNA]</scope>
    <source>
        <strain evidence="2 4">199/55</strain>
    </source>
</reference>
<feature type="transmembrane region" description="Helical" evidence="1">
    <location>
        <begin position="238"/>
        <end position="258"/>
    </location>
</feature>
<proteinExistence type="predicted"/>
<feature type="transmembrane region" description="Helical" evidence="1">
    <location>
        <begin position="353"/>
        <end position="371"/>
    </location>
</feature>
<feature type="transmembrane region" description="Helical" evidence="1">
    <location>
        <begin position="203"/>
        <end position="226"/>
    </location>
</feature>
<protein>
    <submittedName>
        <fullName evidence="3">Protein of uncharacterized function (DUF1228)</fullName>
    </submittedName>
    <submittedName>
        <fullName evidence="2">Sugar transporter</fullName>
    </submittedName>
</protein>
<feature type="transmembrane region" description="Helical" evidence="1">
    <location>
        <begin position="134"/>
        <end position="155"/>
    </location>
</feature>
<feature type="transmembrane region" description="Helical" evidence="1">
    <location>
        <begin position="12"/>
        <end position="30"/>
    </location>
</feature>
<gene>
    <name evidence="2" type="ORF">MOVS_10555</name>
    <name evidence="3" type="ORF">NCTC11227_02201</name>
</gene>
<dbReference type="EMBL" id="CP011158">
    <property type="protein sequence ID" value="ANB92335.1"/>
    <property type="molecule type" value="Genomic_DNA"/>
</dbReference>
<reference evidence="3 5" key="2">
    <citation type="submission" date="2018-06" db="EMBL/GenBank/DDBJ databases">
        <authorList>
            <consortium name="Pathogen Informatics"/>
            <person name="Doyle S."/>
        </authorList>
    </citation>
    <scope>NUCLEOTIDE SEQUENCE [LARGE SCALE GENOMIC DNA]</scope>
    <source>
        <strain evidence="3 5">NCTC11227</strain>
    </source>
</reference>
<dbReference type="SUPFAM" id="SSF103473">
    <property type="entry name" value="MFS general substrate transporter"/>
    <property type="match status" value="1"/>
</dbReference>
<feature type="transmembrane region" description="Helical" evidence="1">
    <location>
        <begin position="103"/>
        <end position="122"/>
    </location>
</feature>
<organism evidence="3 5">
    <name type="scientific">Moraxella ovis</name>
    <dbReference type="NCBI Taxonomy" id="29433"/>
    <lineage>
        <taxon>Bacteria</taxon>
        <taxon>Pseudomonadati</taxon>
        <taxon>Pseudomonadota</taxon>
        <taxon>Gammaproteobacteria</taxon>
        <taxon>Moraxellales</taxon>
        <taxon>Moraxellaceae</taxon>
        <taxon>Moraxella</taxon>
    </lineage>
</organism>
<dbReference type="AlphaFoldDB" id="A0A160GHN0"/>
<dbReference type="PANTHER" id="PTHR23537">
    <property type="match status" value="1"/>
</dbReference>
<dbReference type="Pfam" id="PF06779">
    <property type="entry name" value="MFS_4"/>
    <property type="match status" value="1"/>
</dbReference>
<dbReference type="InterPro" id="IPR010645">
    <property type="entry name" value="MFS_4"/>
</dbReference>
<evidence type="ECO:0000313" key="4">
    <source>
        <dbReference type="Proteomes" id="UP000076765"/>
    </source>
</evidence>
<feature type="transmembrane region" description="Helical" evidence="1">
    <location>
        <begin position="42"/>
        <end position="64"/>
    </location>
</feature>
<evidence type="ECO:0000313" key="2">
    <source>
        <dbReference type="EMBL" id="ANB92335.1"/>
    </source>
</evidence>
<keyword evidence="2" id="KW-0813">Transport</keyword>
<dbReference type="STRING" id="29433.MOVS_10555"/>
<keyword evidence="1" id="KW-0812">Transmembrane</keyword>